<sequence>MTARLYAEKNDNDKKEDKATTEVKTENKKEDLNSKKVKMPVENSDHESCPEMPSEQLVHFCKEEKK</sequence>
<feature type="region of interest" description="Disordered" evidence="1">
    <location>
        <begin position="1"/>
        <end position="54"/>
    </location>
</feature>
<evidence type="ECO:0000313" key="2">
    <source>
        <dbReference type="EMBL" id="KAK0425107.1"/>
    </source>
</evidence>
<dbReference type="EMBL" id="JAUCMV010000001">
    <property type="protein sequence ID" value="KAK0425107.1"/>
    <property type="molecule type" value="Genomic_DNA"/>
</dbReference>
<feature type="compositionally biased region" description="Basic and acidic residues" evidence="1">
    <location>
        <begin position="1"/>
        <end position="34"/>
    </location>
</feature>
<protein>
    <submittedName>
        <fullName evidence="2">Uncharacterized protein</fullName>
    </submittedName>
</protein>
<evidence type="ECO:0000313" key="3">
    <source>
        <dbReference type="Proteomes" id="UP001175271"/>
    </source>
</evidence>
<reference evidence="2" key="1">
    <citation type="submission" date="2023-06" db="EMBL/GenBank/DDBJ databases">
        <title>Genomic analysis of the entomopathogenic nematode Steinernema hermaphroditum.</title>
        <authorList>
            <person name="Schwarz E.M."/>
            <person name="Heppert J.K."/>
            <person name="Baniya A."/>
            <person name="Schwartz H.T."/>
            <person name="Tan C.-H."/>
            <person name="Antoshechkin I."/>
            <person name="Sternberg P.W."/>
            <person name="Goodrich-Blair H."/>
            <person name="Dillman A.R."/>
        </authorList>
    </citation>
    <scope>NUCLEOTIDE SEQUENCE</scope>
    <source>
        <strain evidence="2">PS9179</strain>
        <tissue evidence="2">Whole animal</tissue>
    </source>
</reference>
<organism evidence="2 3">
    <name type="scientific">Steinernema hermaphroditum</name>
    <dbReference type="NCBI Taxonomy" id="289476"/>
    <lineage>
        <taxon>Eukaryota</taxon>
        <taxon>Metazoa</taxon>
        <taxon>Ecdysozoa</taxon>
        <taxon>Nematoda</taxon>
        <taxon>Chromadorea</taxon>
        <taxon>Rhabditida</taxon>
        <taxon>Tylenchina</taxon>
        <taxon>Panagrolaimomorpha</taxon>
        <taxon>Strongyloidoidea</taxon>
        <taxon>Steinernematidae</taxon>
        <taxon>Steinernema</taxon>
    </lineage>
</organism>
<name>A0AA39IIS6_9BILA</name>
<accession>A0AA39IIS6</accession>
<dbReference type="Proteomes" id="UP001175271">
    <property type="component" value="Unassembled WGS sequence"/>
</dbReference>
<evidence type="ECO:0000256" key="1">
    <source>
        <dbReference type="SAM" id="MobiDB-lite"/>
    </source>
</evidence>
<comment type="caution">
    <text evidence="2">The sequence shown here is derived from an EMBL/GenBank/DDBJ whole genome shotgun (WGS) entry which is preliminary data.</text>
</comment>
<keyword evidence="3" id="KW-1185">Reference proteome</keyword>
<dbReference type="AlphaFoldDB" id="A0AA39IIS6"/>
<gene>
    <name evidence="2" type="ORF">QR680_009035</name>
</gene>
<proteinExistence type="predicted"/>